<dbReference type="GO" id="GO:0005634">
    <property type="term" value="C:nucleus"/>
    <property type="evidence" value="ECO:0007669"/>
    <property type="project" value="UniProtKB-SubCell"/>
</dbReference>
<evidence type="ECO:0000256" key="6">
    <source>
        <dbReference type="ARBA" id="ARBA00022490"/>
    </source>
</evidence>
<dbReference type="GO" id="GO:0002098">
    <property type="term" value="P:tRNA wobble uridine modification"/>
    <property type="evidence" value="ECO:0007669"/>
    <property type="project" value="InterPro"/>
</dbReference>
<dbReference type="GO" id="GO:0033588">
    <property type="term" value="C:elongator holoenzyme complex"/>
    <property type="evidence" value="ECO:0007669"/>
    <property type="project" value="InterPro"/>
</dbReference>
<sequence length="150" mass="17198">MLKNFVNSGPQGTLITIQDDNTAKGWNLFKSFLKADIQDTNINKIHLVCFENPPSYYLDIDENLKVMNEVCPKEEKDKSCSNVNQNLNSLTTFRLGLDMKESERIARDNLVLPYLRSSNEKTKNQEEGKILYYAEAGDDEEEDPDDDLDI</sequence>
<feature type="region of interest" description="Disordered" evidence="9">
    <location>
        <begin position="117"/>
        <end position="150"/>
    </location>
</feature>
<comment type="pathway">
    <text evidence="3">tRNA modification; 5-methoxycarbonylmethyl-2-thiouridine-tRNA biosynthesis.</text>
</comment>
<comment type="subcellular location">
    <subcellularLocation>
        <location evidence="2">Cytoplasm</location>
    </subcellularLocation>
    <subcellularLocation>
        <location evidence="1">Nucleus</location>
    </subcellularLocation>
</comment>
<evidence type="ECO:0000256" key="4">
    <source>
        <dbReference type="ARBA" id="ARBA00009567"/>
    </source>
</evidence>
<evidence type="ECO:0000256" key="9">
    <source>
        <dbReference type="SAM" id="MobiDB-lite"/>
    </source>
</evidence>
<keyword evidence="7" id="KW-0819">tRNA processing</keyword>
<dbReference type="GO" id="GO:0000049">
    <property type="term" value="F:tRNA binding"/>
    <property type="evidence" value="ECO:0007669"/>
    <property type="project" value="TreeGrafter"/>
</dbReference>
<evidence type="ECO:0000256" key="7">
    <source>
        <dbReference type="ARBA" id="ARBA00022694"/>
    </source>
</evidence>
<organism evidence="10">
    <name type="scientific">Menopon gallinae</name>
    <name type="common">poultry shaft louse</name>
    <dbReference type="NCBI Taxonomy" id="328185"/>
    <lineage>
        <taxon>Eukaryota</taxon>
        <taxon>Metazoa</taxon>
        <taxon>Ecdysozoa</taxon>
        <taxon>Arthropoda</taxon>
        <taxon>Hexapoda</taxon>
        <taxon>Insecta</taxon>
        <taxon>Pterygota</taxon>
        <taxon>Neoptera</taxon>
        <taxon>Paraneoptera</taxon>
        <taxon>Psocodea</taxon>
        <taxon>Troctomorpha</taxon>
        <taxon>Phthiraptera</taxon>
        <taxon>Amblycera</taxon>
        <taxon>Menoponidae</taxon>
        <taxon>Menopon</taxon>
    </lineage>
</organism>
<evidence type="ECO:0000256" key="3">
    <source>
        <dbReference type="ARBA" id="ARBA00005043"/>
    </source>
</evidence>
<dbReference type="InterPro" id="IPR019519">
    <property type="entry name" value="Elp5"/>
</dbReference>
<keyword evidence="6" id="KW-0963">Cytoplasm</keyword>
<dbReference type="EMBL" id="JARGDH010000002">
    <property type="protein sequence ID" value="KAL0276308.1"/>
    <property type="molecule type" value="Genomic_DNA"/>
</dbReference>
<name>A0AAW2I3D6_9NEOP</name>
<evidence type="ECO:0000313" key="10">
    <source>
        <dbReference type="EMBL" id="KAL0276308.1"/>
    </source>
</evidence>
<dbReference type="GO" id="GO:0005829">
    <property type="term" value="C:cytosol"/>
    <property type="evidence" value="ECO:0007669"/>
    <property type="project" value="TreeGrafter"/>
</dbReference>
<dbReference type="AlphaFoldDB" id="A0AAW2I3D6"/>
<dbReference type="Pfam" id="PF10483">
    <property type="entry name" value="Elong_Iki1"/>
    <property type="match status" value="1"/>
</dbReference>
<accession>A0AAW2I3D6</accession>
<evidence type="ECO:0000256" key="8">
    <source>
        <dbReference type="ARBA" id="ARBA00023242"/>
    </source>
</evidence>
<gene>
    <name evidence="10" type="ORF">PYX00_003903</name>
</gene>
<feature type="compositionally biased region" description="Acidic residues" evidence="9">
    <location>
        <begin position="136"/>
        <end position="150"/>
    </location>
</feature>
<dbReference type="PANTHER" id="PTHR15641">
    <property type="entry name" value="ELONGATOR COMPLEX PROTEIN 5"/>
    <property type="match status" value="1"/>
</dbReference>
<protein>
    <recommendedName>
        <fullName evidence="5">Elongator complex protein 5</fullName>
    </recommendedName>
</protein>
<comment type="similarity">
    <text evidence="4">Belongs to the ELP5 family.</text>
</comment>
<feature type="compositionally biased region" description="Basic and acidic residues" evidence="9">
    <location>
        <begin position="118"/>
        <end position="129"/>
    </location>
</feature>
<proteinExistence type="inferred from homology"/>
<comment type="caution">
    <text evidence="10">The sequence shown here is derived from an EMBL/GenBank/DDBJ whole genome shotgun (WGS) entry which is preliminary data.</text>
</comment>
<evidence type="ECO:0000256" key="1">
    <source>
        <dbReference type="ARBA" id="ARBA00004123"/>
    </source>
</evidence>
<reference evidence="10" key="1">
    <citation type="journal article" date="2024" name="Gigascience">
        <title>Chromosome-level genome of the poultry shaft louse Menopon gallinae provides insight into the host-switching and adaptive evolution of parasitic lice.</title>
        <authorList>
            <person name="Xu Y."/>
            <person name="Ma L."/>
            <person name="Liu S."/>
            <person name="Liang Y."/>
            <person name="Liu Q."/>
            <person name="He Z."/>
            <person name="Tian L."/>
            <person name="Duan Y."/>
            <person name="Cai W."/>
            <person name="Li H."/>
            <person name="Song F."/>
        </authorList>
    </citation>
    <scope>NUCLEOTIDE SEQUENCE</scope>
    <source>
        <strain evidence="10">Cailab_2023a</strain>
    </source>
</reference>
<evidence type="ECO:0000256" key="5">
    <source>
        <dbReference type="ARBA" id="ARBA00020264"/>
    </source>
</evidence>
<evidence type="ECO:0000256" key="2">
    <source>
        <dbReference type="ARBA" id="ARBA00004496"/>
    </source>
</evidence>
<dbReference type="PANTHER" id="PTHR15641:SF1">
    <property type="entry name" value="ELONGATOR COMPLEX PROTEIN 5"/>
    <property type="match status" value="1"/>
</dbReference>
<keyword evidence="8" id="KW-0539">Nucleus</keyword>